<dbReference type="Pfam" id="PF12969">
    <property type="entry name" value="DUF3857"/>
    <property type="match status" value="1"/>
</dbReference>
<evidence type="ECO:0000259" key="1">
    <source>
        <dbReference type="Pfam" id="PF12969"/>
    </source>
</evidence>
<accession>A0A9X2EZH4</accession>
<dbReference type="InterPro" id="IPR038765">
    <property type="entry name" value="Papain-like_cys_pep_sf"/>
</dbReference>
<organism evidence="2 3">
    <name type="scientific">Solitalea agri</name>
    <dbReference type="NCBI Taxonomy" id="2953739"/>
    <lineage>
        <taxon>Bacteria</taxon>
        <taxon>Pseudomonadati</taxon>
        <taxon>Bacteroidota</taxon>
        <taxon>Sphingobacteriia</taxon>
        <taxon>Sphingobacteriales</taxon>
        <taxon>Sphingobacteriaceae</taxon>
        <taxon>Solitalea</taxon>
    </lineage>
</organism>
<dbReference type="RefSeq" id="WP_252586043.1">
    <property type="nucleotide sequence ID" value="NZ_JAMWYS010000009.1"/>
</dbReference>
<dbReference type="Proteomes" id="UP001155182">
    <property type="component" value="Unassembled WGS sequence"/>
</dbReference>
<gene>
    <name evidence="2" type="ORF">NF867_02900</name>
</gene>
<feature type="domain" description="DUF3857" evidence="1">
    <location>
        <begin position="70"/>
        <end position="192"/>
    </location>
</feature>
<evidence type="ECO:0000313" key="3">
    <source>
        <dbReference type="Proteomes" id="UP001155182"/>
    </source>
</evidence>
<dbReference type="Gene3D" id="2.60.40.3140">
    <property type="match status" value="1"/>
</dbReference>
<keyword evidence="3" id="KW-1185">Reference proteome</keyword>
<dbReference type="InterPro" id="IPR024618">
    <property type="entry name" value="DUF3857"/>
</dbReference>
<name>A0A9X2EZH4_9SPHI</name>
<dbReference type="Gene3D" id="2.60.120.1130">
    <property type="match status" value="1"/>
</dbReference>
<dbReference type="EMBL" id="JAMWYS010000009">
    <property type="protein sequence ID" value="MCO4291807.1"/>
    <property type="molecule type" value="Genomic_DNA"/>
</dbReference>
<reference evidence="2" key="1">
    <citation type="submission" date="2022-06" db="EMBL/GenBank/DDBJ databases">
        <title>Solitalea sp. MAHUQ-68 isolated from rhizospheric soil.</title>
        <authorList>
            <person name="Huq M.A."/>
        </authorList>
    </citation>
    <scope>NUCLEOTIDE SEQUENCE</scope>
    <source>
        <strain evidence="2">MAHUQ-68</strain>
    </source>
</reference>
<dbReference type="Gene3D" id="3.10.620.30">
    <property type="match status" value="1"/>
</dbReference>
<comment type="caution">
    <text evidence="2">The sequence shown here is derived from an EMBL/GenBank/DDBJ whole genome shotgun (WGS) entry which is preliminary data.</text>
</comment>
<proteinExistence type="predicted"/>
<evidence type="ECO:0000313" key="2">
    <source>
        <dbReference type="EMBL" id="MCO4291807.1"/>
    </source>
</evidence>
<sequence>MKKLLFTLLLSGSAITSFCQTIPYKFGEIAVDDLELKSYRQDTSANAIILNEFGESHIDDEHPDVLMFRYYGKIKIFNQKGQSAATITIPLYRNKGAQEDIFYLEAYTYNFEHGQIVKTKLASKEQFTERLSEKYELVKFTFPMVKPGSVLEYKYTIRTPFYFYNFKEWAFQKEIPVVHSEYWARIPGYFTYNVTLRGLQKLKSQSTTLLKDCFDPPGPAKSDCTFIKLSMDHVPAIKEEEYMTTIRNYQARVEFELEEFININTGAKEKITKTWKNVEQQLFREPRFASYFQKNQKFYKKTYQQLNITAADSLDNVKQLYAYFQRYFTWNEKNGVLTDSDPEDIWSRKTGSVSELNLFLVGMLRSMGYSAEPVILSTRNNGIPNSLYPVLTDFNYTIARVTIGNNVYLLDISEKRAAFGELPFRCFNDRGRIIDYEKSDWLMLTPSYYDTFQVRSNIELDKTGKIKSHQAVSLKYDYALNARKKIAGYSSKEDYQKSLQSQFSNGTISNVEIDNLDNTNESLNINYDFEIEAEDEKPSKTIYLNPYFFERTTSNPFKQNIRSFPVDFGLKKSWSFIINVKLPDNYEIETLPNDVNFVLPGRIGSYIGKFEKISDGIVMQGMLKLDKEIYPFEYYAAIKELFDLMIKKQNEPIVLRLKEPLTQKSK</sequence>
<dbReference type="SUPFAM" id="SSF54001">
    <property type="entry name" value="Cysteine proteinases"/>
    <property type="match status" value="1"/>
</dbReference>
<dbReference type="AlphaFoldDB" id="A0A9X2EZH4"/>
<protein>
    <submittedName>
        <fullName evidence="2">DUF3857 domain-containing protein</fullName>
    </submittedName>
</protein>